<keyword evidence="6 15" id="KW-0853">WD repeat</keyword>
<keyword evidence="10" id="KW-0234">DNA repair</keyword>
<evidence type="ECO:0000256" key="6">
    <source>
        <dbReference type="ARBA" id="ARBA00022574"/>
    </source>
</evidence>
<reference evidence="16" key="2">
    <citation type="submission" date="2025-09" db="UniProtKB">
        <authorList>
            <consortium name="Ensembl"/>
        </authorList>
    </citation>
    <scope>IDENTIFICATION</scope>
</reference>
<dbReference type="FunFam" id="2.130.10.10:FF:000130">
    <property type="entry name" value="DNA excision repair protein ERCC-8"/>
    <property type="match status" value="1"/>
</dbReference>
<dbReference type="Gene3D" id="2.130.10.10">
    <property type="entry name" value="YVTN repeat-like/Quinoprotein amine dehydrogenase"/>
    <property type="match status" value="1"/>
</dbReference>
<dbReference type="AlphaFoldDB" id="A0A8C4QGQ3"/>
<evidence type="ECO:0000256" key="3">
    <source>
        <dbReference type="ARBA" id="ARBA00004906"/>
    </source>
</evidence>
<feature type="repeat" description="WD" evidence="15">
    <location>
        <begin position="247"/>
        <end position="288"/>
    </location>
</feature>
<evidence type="ECO:0000256" key="5">
    <source>
        <dbReference type="ARBA" id="ARBA00022553"/>
    </source>
</evidence>
<evidence type="ECO:0000256" key="2">
    <source>
        <dbReference type="ARBA" id="ARBA00004286"/>
    </source>
</evidence>
<protein>
    <recommendedName>
        <fullName evidence="14">DNA excision repair protein ERCC-8</fullName>
    </recommendedName>
</protein>
<keyword evidence="11" id="KW-0539">Nucleus</keyword>
<keyword evidence="9" id="KW-0833">Ubl conjugation pathway</keyword>
<dbReference type="InterPro" id="IPR020472">
    <property type="entry name" value="WD40_PAC1"/>
</dbReference>
<sequence length="403" mass="45067">MLRLLWARQTGVDDAFRLQRAESTRRVMNLELSKTFVVERRHEHSITTLDLDPVEMRFMISADSEGLISIYHMNRAWDKPFHSPAKSCPAVASISGTNPNNHKFMVQTVQWYPHDTGMFTSSSFDKTLKVWDTNSLQVADIFKFANPVHCHHMSPIATKHCLVAVGTSNCRVQLCDLKSGSSTHTLYGHQKGVLAVRWSTRNEYLLATGSEDNQVRIWDVRKASAFLFSLDQHSHDVSSKPKQRACNTAHNGHVNGLCFTHDGLHLLTSGTDHRLRLWNTATGEHVLVNYGKVRIKRHVNLKFCISSGCSPNVAFVPTDSNISVLDIHSGQLLHELVGHYGIVNCCVYHPLFQEVYSAGSDCNILVWTPDLGRCSEADDAEDGGTKNGCSAFQDTWSCSEDEG</sequence>
<name>A0A8C4QGQ3_EPTBU</name>
<evidence type="ECO:0000256" key="14">
    <source>
        <dbReference type="ARBA" id="ARBA00071995"/>
    </source>
</evidence>
<dbReference type="Proteomes" id="UP000694388">
    <property type="component" value="Unplaced"/>
</dbReference>
<keyword evidence="17" id="KW-1185">Reference proteome</keyword>
<dbReference type="PROSITE" id="PS00678">
    <property type="entry name" value="WD_REPEATS_1"/>
    <property type="match status" value="2"/>
</dbReference>
<keyword evidence="4" id="KW-0158">Chromosome</keyword>
<dbReference type="GO" id="GO:0031464">
    <property type="term" value="C:Cul4A-RING E3 ubiquitin ligase complex"/>
    <property type="evidence" value="ECO:0007669"/>
    <property type="project" value="TreeGrafter"/>
</dbReference>
<dbReference type="GO" id="GO:0016363">
    <property type="term" value="C:nuclear matrix"/>
    <property type="evidence" value="ECO:0007669"/>
    <property type="project" value="UniProtKB-SubCell"/>
</dbReference>
<keyword evidence="5" id="KW-0597">Phosphoprotein</keyword>
<dbReference type="GO" id="GO:0000209">
    <property type="term" value="P:protein polyubiquitination"/>
    <property type="evidence" value="ECO:0007669"/>
    <property type="project" value="TreeGrafter"/>
</dbReference>
<dbReference type="GO" id="GO:0043161">
    <property type="term" value="P:proteasome-mediated ubiquitin-dependent protein catabolic process"/>
    <property type="evidence" value="ECO:0007669"/>
    <property type="project" value="TreeGrafter"/>
</dbReference>
<dbReference type="InterPro" id="IPR036322">
    <property type="entry name" value="WD40_repeat_dom_sf"/>
</dbReference>
<dbReference type="Pfam" id="PF00400">
    <property type="entry name" value="WD40"/>
    <property type="match status" value="4"/>
</dbReference>
<evidence type="ECO:0000256" key="7">
    <source>
        <dbReference type="ARBA" id="ARBA00022737"/>
    </source>
</evidence>
<dbReference type="PRINTS" id="PR00320">
    <property type="entry name" value="GPROTEINBRPT"/>
</dbReference>
<evidence type="ECO:0000256" key="8">
    <source>
        <dbReference type="ARBA" id="ARBA00022763"/>
    </source>
</evidence>
<reference evidence="16" key="1">
    <citation type="submission" date="2025-08" db="UniProtKB">
        <authorList>
            <consortium name="Ensembl"/>
        </authorList>
    </citation>
    <scope>IDENTIFICATION</scope>
</reference>
<dbReference type="OMA" id="GEIFMFE"/>
<dbReference type="GeneTree" id="ENSGT00390000009065"/>
<dbReference type="GO" id="GO:0009416">
    <property type="term" value="P:response to light stimulus"/>
    <property type="evidence" value="ECO:0007669"/>
    <property type="project" value="UniProtKB-ARBA"/>
</dbReference>
<evidence type="ECO:0000313" key="16">
    <source>
        <dbReference type="Ensembl" id="ENSEBUP00000014736.1"/>
    </source>
</evidence>
<dbReference type="GO" id="GO:0006283">
    <property type="term" value="P:transcription-coupled nucleotide-excision repair"/>
    <property type="evidence" value="ECO:0007669"/>
    <property type="project" value="InterPro"/>
</dbReference>
<dbReference type="PANTHER" id="PTHR46202:SF1">
    <property type="entry name" value="DNA EXCISION REPAIR PROTEIN ERCC-8"/>
    <property type="match status" value="1"/>
</dbReference>
<dbReference type="InterPro" id="IPR015943">
    <property type="entry name" value="WD40/YVTN_repeat-like_dom_sf"/>
</dbReference>
<evidence type="ECO:0000256" key="13">
    <source>
        <dbReference type="ARBA" id="ARBA00062934"/>
    </source>
</evidence>
<evidence type="ECO:0000313" key="17">
    <source>
        <dbReference type="Proteomes" id="UP000694388"/>
    </source>
</evidence>
<feature type="repeat" description="WD" evidence="15">
    <location>
        <begin position="99"/>
        <end position="141"/>
    </location>
</feature>
<keyword evidence="7" id="KW-0677">Repeat</keyword>
<evidence type="ECO:0000256" key="15">
    <source>
        <dbReference type="PROSITE-ProRule" id="PRU00221"/>
    </source>
</evidence>
<proteinExistence type="predicted"/>
<comment type="function">
    <text evidence="12">Substrate-recognition component of the CSA complex, a DCX (DDB1-CUL4-X-box) E3 ubiquitin-protein ligase complex, involved in transcription-coupled nucleotide excision repair (TC-NER), a process during which RNA polymerase II-blocking lesions are rapidly removed from the transcribed strand of active genes. Following recruitment to lesion-stalled RNA polymerase II (Pol II), the CSA complex mediates ubiquitination of Pol II subunit POLR2A/RPB1 at 'Lys-1268', a critical TC-NER checkpoint, governing RNA Pol II stability and initiating DNA damage excision by TFIIH recruitment. The CSA complex also promotes the ubiquitination and subsequent proteasomal degradation of ERCC6/CSB in a UV-dependent manner; ERCC6 degradation is essential for the recovery of RNA synthesis after transcription-coupled repair. Also plays a role in DNA double-strand breaks (DSSBs) repair by non-homologous end joining (NHEJ).</text>
</comment>
<dbReference type="PROSITE" id="PS50082">
    <property type="entry name" value="WD_REPEATS_2"/>
    <property type="match status" value="3"/>
</dbReference>
<accession>A0A8C4QGQ3</accession>
<dbReference type="PANTHER" id="PTHR46202">
    <property type="entry name" value="DNA EXCISION REPAIR PROTEIN ERCC-8"/>
    <property type="match status" value="1"/>
</dbReference>
<dbReference type="GO" id="GO:0000109">
    <property type="term" value="C:nucleotide-excision repair complex"/>
    <property type="evidence" value="ECO:0007669"/>
    <property type="project" value="TreeGrafter"/>
</dbReference>
<comment type="subcellular location">
    <subcellularLocation>
        <location evidence="2">Chromosome</location>
    </subcellularLocation>
    <subcellularLocation>
        <location evidence="1">Nucleus matrix</location>
    </subcellularLocation>
</comment>
<evidence type="ECO:0000256" key="4">
    <source>
        <dbReference type="ARBA" id="ARBA00022454"/>
    </source>
</evidence>
<evidence type="ECO:0000256" key="10">
    <source>
        <dbReference type="ARBA" id="ARBA00023204"/>
    </source>
</evidence>
<evidence type="ECO:0000256" key="9">
    <source>
        <dbReference type="ARBA" id="ARBA00022786"/>
    </source>
</evidence>
<dbReference type="InterPro" id="IPR042238">
    <property type="entry name" value="Rad28/ERCC8/Ckn1/ATCSA-1"/>
</dbReference>
<comment type="subunit">
    <text evidence="13">Part of the CSA complex (also named DCX(ERCC8) complex), a DCX E3 ubiquitin-protein ligase complex containing ERCC8, RBX1, DDB1 and CUL4A; the CSA complex interacts with RNA polymerase II; upon UV irradiation it interacts with the COP9 signalosome and preferentially with the hyperphosphorylated form of RNA polymerase II. Interacts with ERCC6/CSB (via CIM motif); promoting recruitment to lesion-stalled RNA polymerase II (Pol II). Interacts with KIAA1530/UVSSA. Interacts with a subunit of RNA polymerase II TFIIH.</text>
</comment>
<dbReference type="InterPro" id="IPR001680">
    <property type="entry name" value="WD40_rpt"/>
</dbReference>
<dbReference type="GO" id="GO:0005694">
    <property type="term" value="C:chromosome"/>
    <property type="evidence" value="ECO:0007669"/>
    <property type="project" value="UniProtKB-SubCell"/>
</dbReference>
<comment type="pathway">
    <text evidence="3">Protein modification; protein ubiquitination.</text>
</comment>
<evidence type="ECO:0000256" key="12">
    <source>
        <dbReference type="ARBA" id="ARBA00054544"/>
    </source>
</evidence>
<dbReference type="SMART" id="SM00320">
    <property type="entry name" value="WD40"/>
    <property type="match status" value="5"/>
</dbReference>
<dbReference type="InterPro" id="IPR019775">
    <property type="entry name" value="WD40_repeat_CS"/>
</dbReference>
<organism evidence="16 17">
    <name type="scientific">Eptatretus burgeri</name>
    <name type="common">Inshore hagfish</name>
    <dbReference type="NCBI Taxonomy" id="7764"/>
    <lineage>
        <taxon>Eukaryota</taxon>
        <taxon>Metazoa</taxon>
        <taxon>Chordata</taxon>
        <taxon>Craniata</taxon>
        <taxon>Vertebrata</taxon>
        <taxon>Cyclostomata</taxon>
        <taxon>Myxini</taxon>
        <taxon>Myxiniformes</taxon>
        <taxon>Myxinidae</taxon>
        <taxon>Eptatretinae</taxon>
        <taxon>Eptatretus</taxon>
    </lineage>
</organism>
<dbReference type="PROSITE" id="PS50294">
    <property type="entry name" value="WD_REPEATS_REGION"/>
    <property type="match status" value="3"/>
</dbReference>
<dbReference type="SUPFAM" id="SSF50978">
    <property type="entry name" value="WD40 repeat-like"/>
    <property type="match status" value="1"/>
</dbReference>
<feature type="repeat" description="WD" evidence="15">
    <location>
        <begin position="186"/>
        <end position="228"/>
    </location>
</feature>
<evidence type="ECO:0000256" key="11">
    <source>
        <dbReference type="ARBA" id="ARBA00023242"/>
    </source>
</evidence>
<dbReference type="Ensembl" id="ENSEBUT00000015312.1">
    <property type="protein sequence ID" value="ENSEBUP00000014736.1"/>
    <property type="gene ID" value="ENSEBUG00000009288.1"/>
</dbReference>
<keyword evidence="8" id="KW-0227">DNA damage</keyword>
<evidence type="ECO:0000256" key="1">
    <source>
        <dbReference type="ARBA" id="ARBA00004109"/>
    </source>
</evidence>